<protein>
    <recommendedName>
        <fullName evidence="12">Protein kinase domain-containing protein</fullName>
    </recommendedName>
</protein>
<name>A0A815BCR7_9BILA</name>
<dbReference type="PROSITE" id="PS50011">
    <property type="entry name" value="PROTEIN_KINASE_DOM"/>
    <property type="match status" value="1"/>
</dbReference>
<dbReference type="CDD" id="cd01650">
    <property type="entry name" value="RT_nLTR_like"/>
    <property type="match status" value="1"/>
</dbReference>
<dbReference type="Pfam" id="PF00069">
    <property type="entry name" value="Pkinase"/>
    <property type="match status" value="1"/>
</dbReference>
<dbReference type="EMBL" id="CAJNOW010000260">
    <property type="protein sequence ID" value="CAF1268871.1"/>
    <property type="molecule type" value="Genomic_DNA"/>
</dbReference>
<accession>A0A815BCR7</accession>
<dbReference type="PROSITE" id="PS50878">
    <property type="entry name" value="RT_POL"/>
    <property type="match status" value="1"/>
</dbReference>
<dbReference type="Proteomes" id="UP000663834">
    <property type="component" value="Unassembled WGS sequence"/>
</dbReference>
<evidence type="ECO:0000256" key="7">
    <source>
        <dbReference type="SAM" id="MobiDB-lite"/>
    </source>
</evidence>
<organism evidence="10 11">
    <name type="scientific">Rotaria magnacalcarata</name>
    <dbReference type="NCBI Taxonomy" id="392030"/>
    <lineage>
        <taxon>Eukaryota</taxon>
        <taxon>Metazoa</taxon>
        <taxon>Spiralia</taxon>
        <taxon>Gnathifera</taxon>
        <taxon>Rotifera</taxon>
        <taxon>Eurotatoria</taxon>
        <taxon>Bdelloidea</taxon>
        <taxon>Philodinida</taxon>
        <taxon>Philodinidae</taxon>
        <taxon>Rotaria</taxon>
    </lineage>
</organism>
<dbReference type="InterPro" id="IPR008271">
    <property type="entry name" value="Ser/Thr_kinase_AS"/>
</dbReference>
<evidence type="ECO:0000256" key="5">
    <source>
        <dbReference type="ARBA" id="ARBA00022840"/>
    </source>
</evidence>
<gene>
    <name evidence="10" type="ORF">KQP761_LOCUS3187</name>
</gene>
<keyword evidence="5 6" id="KW-0067">ATP-binding</keyword>
<dbReference type="InterPro" id="IPR043502">
    <property type="entry name" value="DNA/RNA_pol_sf"/>
</dbReference>
<dbReference type="InterPro" id="IPR011009">
    <property type="entry name" value="Kinase-like_dom_sf"/>
</dbReference>
<evidence type="ECO:0000313" key="11">
    <source>
        <dbReference type="Proteomes" id="UP000663834"/>
    </source>
</evidence>
<dbReference type="CDD" id="cd06606">
    <property type="entry name" value="STKc_MAPKKK"/>
    <property type="match status" value="1"/>
</dbReference>
<comment type="caution">
    <text evidence="10">The sequence shown here is derived from an EMBL/GenBank/DDBJ whole genome shotgun (WGS) entry which is preliminary data.</text>
</comment>
<evidence type="ECO:0000259" key="8">
    <source>
        <dbReference type="PROSITE" id="PS50011"/>
    </source>
</evidence>
<dbReference type="SUPFAM" id="SSF56112">
    <property type="entry name" value="Protein kinase-like (PK-like)"/>
    <property type="match status" value="1"/>
</dbReference>
<dbReference type="PROSITE" id="PS00107">
    <property type="entry name" value="PROTEIN_KINASE_ATP"/>
    <property type="match status" value="1"/>
</dbReference>
<evidence type="ECO:0000256" key="4">
    <source>
        <dbReference type="ARBA" id="ARBA00022777"/>
    </source>
</evidence>
<dbReference type="Pfam" id="PF00078">
    <property type="entry name" value="RVT_1"/>
    <property type="match status" value="1"/>
</dbReference>
<proteinExistence type="predicted"/>
<dbReference type="GO" id="GO:0005524">
    <property type="term" value="F:ATP binding"/>
    <property type="evidence" value="ECO:0007669"/>
    <property type="project" value="UniProtKB-UniRule"/>
</dbReference>
<dbReference type="InterPro" id="IPR000719">
    <property type="entry name" value="Prot_kinase_dom"/>
</dbReference>
<evidence type="ECO:0000256" key="2">
    <source>
        <dbReference type="ARBA" id="ARBA00022679"/>
    </source>
</evidence>
<keyword evidence="4" id="KW-0418">Kinase</keyword>
<dbReference type="SUPFAM" id="SSF56672">
    <property type="entry name" value="DNA/RNA polymerases"/>
    <property type="match status" value="1"/>
</dbReference>
<dbReference type="SMART" id="SM00220">
    <property type="entry name" value="S_TKc"/>
    <property type="match status" value="1"/>
</dbReference>
<dbReference type="Gene3D" id="1.10.510.10">
    <property type="entry name" value="Transferase(Phosphotransferase) domain 1"/>
    <property type="match status" value="1"/>
</dbReference>
<dbReference type="PANTHER" id="PTHR11584:SF369">
    <property type="entry name" value="MITOGEN-ACTIVATED PROTEIN KINASE KINASE KINASE 19-RELATED"/>
    <property type="match status" value="1"/>
</dbReference>
<feature type="binding site" evidence="6">
    <location>
        <position position="1105"/>
    </location>
    <ligand>
        <name>ATP</name>
        <dbReference type="ChEBI" id="CHEBI:30616"/>
    </ligand>
</feature>
<dbReference type="InterPro" id="IPR000477">
    <property type="entry name" value="RT_dom"/>
</dbReference>
<evidence type="ECO:0000313" key="10">
    <source>
        <dbReference type="EMBL" id="CAF1268871.1"/>
    </source>
</evidence>
<evidence type="ECO:0008006" key="12">
    <source>
        <dbReference type="Google" id="ProtNLM"/>
    </source>
</evidence>
<evidence type="ECO:0000256" key="3">
    <source>
        <dbReference type="ARBA" id="ARBA00022741"/>
    </source>
</evidence>
<keyword evidence="3 6" id="KW-0547">Nucleotide-binding</keyword>
<dbReference type="OrthoDB" id="10020384at2759"/>
<dbReference type="GO" id="GO:0004674">
    <property type="term" value="F:protein serine/threonine kinase activity"/>
    <property type="evidence" value="ECO:0007669"/>
    <property type="project" value="UniProtKB-KW"/>
</dbReference>
<feature type="domain" description="Protein kinase" evidence="8">
    <location>
        <begin position="1077"/>
        <end position="1342"/>
    </location>
</feature>
<evidence type="ECO:0000259" key="9">
    <source>
        <dbReference type="PROSITE" id="PS50878"/>
    </source>
</evidence>
<dbReference type="GO" id="GO:0035556">
    <property type="term" value="P:intracellular signal transduction"/>
    <property type="evidence" value="ECO:0007669"/>
    <property type="project" value="UniProtKB-ARBA"/>
</dbReference>
<feature type="domain" description="Reverse transcriptase" evidence="9">
    <location>
        <begin position="1"/>
        <end position="225"/>
    </location>
</feature>
<dbReference type="InterPro" id="IPR017441">
    <property type="entry name" value="Protein_kinase_ATP_BS"/>
</dbReference>
<sequence>MLKIIQRQLEPFLEREMPVTQAGFRKGRGTRAQIANLRWLMEKAREYQEEFYLCFIDYNKALDCVDHEKFWFVLLEMGVPKHLIILMKNLYTNQQALVKTEYENTGWFNIGKGVRQGGILSPYLFNLYAEHIMRKTGIDEVAGGIKIGGRNINNLCYVDDTTIMAETADGLQYFLWMVKEESAAAALKLNMKKTFVMTNGPIQEFHIDNDQVEIVEELIFLGSSINIDDNCSNDIKRRLLMDSISMTTKSLSSTFKGKINGQRLPPIPVTNEQPVTATTTTTTTNDDHPTSILKKSKPLIENVNNDEDRTLPLDDDELETSRVIFQKSQADVLLLLDTYPPRTWAVPKCLQSGYENTLDQGQKQNTIFHIPLSSDNQHDDSIHAFPSPISDRISSSRYCRRSVSSACSRRSSILFHRNTGVPVDSTKLQRENTFDTVCESLTGSFLPSYTPLPPISTDPVSNLTRSLTIPPTAPLPSISPPLVTAEQIPAIQEKKDEFTRRLLSKSLHREATVLSNNKTMQSPTVIHKAPLDKPIATTRLSKPTAPVQSQKAIVDNRRVNSVERHVPAAPIRNKMPTTASSIPTNLNNQRFVKFPLDIFQPQLKSNIATNVTNKKPLPACNRTKFSTKPNTAKVKLNPPISDEEVIQSNNDVIPPSFHVATPNETTQVTNTVKTEESSVSIANDESTSPQTEQQIKLDIPTEPKRHLSPRCSSHYGRQSSHPVPQPLSLQGEKPVDPDYSQGTARTTTSAMINCQRRGSLKGQPVITELFADSVVETKNPSVKSELMPSAKPSMVKMKKARRNCIKTVKPKKQITVNKPKISPKIIEKIEVKCQNTNSELDQQEKPNENTMIVSGTDWVMTVKAQAMNDEGPTLSQSFEIPTIDEEDLPSCASPTDHLDVSQTTLMTSFGDNARRNSIESLQAVEISPVLTQIIEHPVDSLSQNSIQPPKSNEPQLINSDIRTVYETLQDSIRKDTSLRSLPSLVNEQDASSVKPSITLTTSTTSKNKTLPFETSLSITQTYNNSDTDLSIRPALRVVNDSLNSRGSETLDSTSSHEDYNATPLCTESDCDEVYRTARKGRQVGRGAFGIVWSYLTITGRMIAVKEIELDEGDSERVRNDYESVREEIHILRALTHPYVVKFLGISLENTRLIKIFMEYLPNGTIENMLISFGPFHNDVLKKYTRQIVEGVFYLHQNGVVHRDIKGKNVMLDFDGNIKLIDFGCAKRLKKNQNTHSMRQILKSMKGTANWMAPEVIAETGHGKKADIWSIGCTLCEMATGKPPWSSEHNHLAVLLIIANGTKPPADLPDTCPVSAQEFFRLCLTRDPVVRPSAKDLLVHPFLIS</sequence>
<feature type="compositionally biased region" description="Polar residues" evidence="7">
    <location>
        <begin position="662"/>
        <end position="694"/>
    </location>
</feature>
<dbReference type="PANTHER" id="PTHR11584">
    <property type="entry name" value="SERINE/THREONINE PROTEIN KINASE"/>
    <property type="match status" value="1"/>
</dbReference>
<feature type="region of interest" description="Disordered" evidence="7">
    <location>
        <begin position="657"/>
        <end position="741"/>
    </location>
</feature>
<reference evidence="10" key="1">
    <citation type="submission" date="2021-02" db="EMBL/GenBank/DDBJ databases">
        <authorList>
            <person name="Nowell W R."/>
        </authorList>
    </citation>
    <scope>NUCLEOTIDE SEQUENCE</scope>
</reference>
<keyword evidence="2" id="KW-0808">Transferase</keyword>
<keyword evidence="1" id="KW-0723">Serine/threonine-protein kinase</keyword>
<dbReference type="PROSITE" id="PS00108">
    <property type="entry name" value="PROTEIN_KINASE_ST"/>
    <property type="match status" value="1"/>
</dbReference>
<evidence type="ECO:0000256" key="1">
    <source>
        <dbReference type="ARBA" id="ARBA00022527"/>
    </source>
</evidence>
<evidence type="ECO:0000256" key="6">
    <source>
        <dbReference type="PROSITE-ProRule" id="PRU10141"/>
    </source>
</evidence>